<reference evidence="1 2" key="1">
    <citation type="submission" date="2016-10" db="EMBL/GenBank/DDBJ databases">
        <title>Draft genome sequence of Coniochaeta ligniaria NRRL30616, a lignocellulolytic fungus for bioabatement of inhibitors in plant biomass hydrolysates.</title>
        <authorList>
            <consortium name="DOE Joint Genome Institute"/>
            <person name="Jimenez D.J."/>
            <person name="Hector R.E."/>
            <person name="Riley R."/>
            <person name="Sun H."/>
            <person name="Grigoriev I.V."/>
            <person name="Van Elsas J.D."/>
            <person name="Nichols N.N."/>
        </authorList>
    </citation>
    <scope>NUCLEOTIDE SEQUENCE [LARGE SCALE GENOMIC DNA]</scope>
    <source>
        <strain evidence="1 2">NRRL 30616</strain>
    </source>
</reference>
<evidence type="ECO:0000313" key="1">
    <source>
        <dbReference type="EMBL" id="OIW27517.1"/>
    </source>
</evidence>
<proteinExistence type="predicted"/>
<dbReference type="InParanoid" id="A0A1J7IJH3"/>
<gene>
    <name evidence="1" type="ORF">CONLIGDRAFT_435062</name>
</gene>
<dbReference type="Proteomes" id="UP000182658">
    <property type="component" value="Unassembled WGS sequence"/>
</dbReference>
<keyword evidence="2" id="KW-1185">Reference proteome</keyword>
<dbReference type="EMBL" id="KV875099">
    <property type="protein sequence ID" value="OIW27517.1"/>
    <property type="molecule type" value="Genomic_DNA"/>
</dbReference>
<dbReference type="AlphaFoldDB" id="A0A1J7IJH3"/>
<organism evidence="1 2">
    <name type="scientific">Coniochaeta ligniaria NRRL 30616</name>
    <dbReference type="NCBI Taxonomy" id="1408157"/>
    <lineage>
        <taxon>Eukaryota</taxon>
        <taxon>Fungi</taxon>
        <taxon>Dikarya</taxon>
        <taxon>Ascomycota</taxon>
        <taxon>Pezizomycotina</taxon>
        <taxon>Sordariomycetes</taxon>
        <taxon>Sordariomycetidae</taxon>
        <taxon>Coniochaetales</taxon>
        <taxon>Coniochaetaceae</taxon>
        <taxon>Coniochaeta</taxon>
    </lineage>
</organism>
<evidence type="ECO:0000313" key="2">
    <source>
        <dbReference type="Proteomes" id="UP000182658"/>
    </source>
</evidence>
<accession>A0A1J7IJH3</accession>
<protein>
    <submittedName>
        <fullName evidence="1">Uncharacterized protein</fullName>
    </submittedName>
</protein>
<sequence length="151" mass="16700">MIEKRAPKHRILDTVEKRGLRIEMTPVLSRRFDNGDGFWRPDGAAALEASLFAADGQDWIVFCSGGPPSLARLLLRVSGSPSDRFLACAAGWTIRDEILLPGGFSNSRIHPVLFPIVTRFACRVSPLLTDQRPAAIDALCKSREVAIRCQR</sequence>
<name>A0A1J7IJH3_9PEZI</name>